<dbReference type="PROSITE" id="PS51257">
    <property type="entry name" value="PROKAR_LIPOPROTEIN"/>
    <property type="match status" value="1"/>
</dbReference>
<evidence type="ECO:0000256" key="2">
    <source>
        <dbReference type="SAM" id="SignalP"/>
    </source>
</evidence>
<organism evidence="4 5">
    <name type="scientific">Comamonas guangdongensis</name>
    <dbReference type="NCBI Taxonomy" id="510515"/>
    <lineage>
        <taxon>Bacteria</taxon>
        <taxon>Pseudomonadati</taxon>
        <taxon>Pseudomonadota</taxon>
        <taxon>Betaproteobacteria</taxon>
        <taxon>Burkholderiales</taxon>
        <taxon>Comamonadaceae</taxon>
        <taxon>Comamonas</taxon>
    </lineage>
</organism>
<comment type="caution">
    <text evidence="4">The sequence shown here is derived from an EMBL/GenBank/DDBJ whole genome shotgun (WGS) entry which is preliminary data.</text>
</comment>
<proteinExistence type="predicted"/>
<dbReference type="EMBL" id="JBFYGN010000005">
    <property type="protein sequence ID" value="MEX8192450.1"/>
    <property type="molecule type" value="Genomic_DNA"/>
</dbReference>
<evidence type="ECO:0000313" key="5">
    <source>
        <dbReference type="Proteomes" id="UP001561046"/>
    </source>
</evidence>
<feature type="region of interest" description="Disordered" evidence="1">
    <location>
        <begin position="33"/>
        <end position="52"/>
    </location>
</feature>
<gene>
    <name evidence="4" type="ORF">AB6724_06315</name>
</gene>
<sequence length="170" mass="18311">MEISRHSRCLALCTSFLTALLLGACAGAIPPQAVEPTPEPQADSTPASSGQAEGWPAWIAADCIPPGQLERSPRAQQRGTPVIHANWFPQGLQIQVVVRLEVTPQGELGRVAYLPAGTDPRIMAAITRSLKRWKFEPGMRDGKPVTACFEQPYALSFPRQDIPSSAAGKQ</sequence>
<protein>
    <submittedName>
        <fullName evidence="4">Energy transducer TonB</fullName>
    </submittedName>
</protein>
<dbReference type="InterPro" id="IPR037682">
    <property type="entry name" value="TonB_C"/>
</dbReference>
<evidence type="ECO:0000256" key="1">
    <source>
        <dbReference type="SAM" id="MobiDB-lite"/>
    </source>
</evidence>
<dbReference type="RefSeq" id="WP_369337651.1">
    <property type="nucleotide sequence ID" value="NZ_JBFYGN010000005.1"/>
</dbReference>
<dbReference type="Proteomes" id="UP001561046">
    <property type="component" value="Unassembled WGS sequence"/>
</dbReference>
<name>A0ABV3ZST6_9BURK</name>
<accession>A0ABV3ZST6</accession>
<reference evidence="4 5" key="1">
    <citation type="journal article" date="2013" name="Int. J. Syst. Evol. Microbiol.">
        <title>Comamonas guangdongensis sp. nov., isolated from subterranean forest sediment, and emended description of the genus Comamonas.</title>
        <authorList>
            <person name="Zhang J."/>
            <person name="Wang Y."/>
            <person name="Zhou S."/>
            <person name="Wu C."/>
            <person name="He J."/>
            <person name="Li F."/>
        </authorList>
    </citation>
    <scope>NUCLEOTIDE SEQUENCE [LARGE SCALE GENOMIC DNA]</scope>
    <source>
        <strain evidence="4 5">CCTCC AB2011133</strain>
    </source>
</reference>
<feature type="chain" id="PRO_5045847413" evidence="2">
    <location>
        <begin position="34"/>
        <end position="170"/>
    </location>
</feature>
<dbReference type="SUPFAM" id="SSF74653">
    <property type="entry name" value="TolA/TonB C-terminal domain"/>
    <property type="match status" value="1"/>
</dbReference>
<feature type="domain" description="TonB C-terminal" evidence="3">
    <location>
        <begin position="90"/>
        <end position="152"/>
    </location>
</feature>
<dbReference type="Pfam" id="PF03544">
    <property type="entry name" value="TonB_C"/>
    <property type="match status" value="1"/>
</dbReference>
<evidence type="ECO:0000313" key="4">
    <source>
        <dbReference type="EMBL" id="MEX8192450.1"/>
    </source>
</evidence>
<keyword evidence="5" id="KW-1185">Reference proteome</keyword>
<feature type="compositionally biased region" description="Polar residues" evidence="1">
    <location>
        <begin position="42"/>
        <end position="51"/>
    </location>
</feature>
<dbReference type="Gene3D" id="3.30.1150.10">
    <property type="match status" value="1"/>
</dbReference>
<evidence type="ECO:0000259" key="3">
    <source>
        <dbReference type="Pfam" id="PF03544"/>
    </source>
</evidence>
<keyword evidence="2" id="KW-0732">Signal</keyword>
<feature type="signal peptide" evidence="2">
    <location>
        <begin position="1"/>
        <end position="33"/>
    </location>
</feature>